<proteinExistence type="inferred from homology"/>
<feature type="compositionally biased region" description="Polar residues" evidence="10">
    <location>
        <begin position="35"/>
        <end position="46"/>
    </location>
</feature>
<dbReference type="InterPro" id="IPR012677">
    <property type="entry name" value="Nucleotide-bd_a/b_plait_sf"/>
</dbReference>
<feature type="compositionally biased region" description="Basic and acidic residues" evidence="10">
    <location>
        <begin position="255"/>
        <end position="264"/>
    </location>
</feature>
<dbReference type="GO" id="GO:0008270">
    <property type="term" value="F:zinc ion binding"/>
    <property type="evidence" value="ECO:0007669"/>
    <property type="project" value="UniProtKB-KW"/>
</dbReference>
<keyword evidence="7" id="KW-0539">Nucleus</keyword>
<feature type="region of interest" description="Disordered" evidence="10">
    <location>
        <begin position="1"/>
        <end position="309"/>
    </location>
</feature>
<name>A0AAD1VN03_PELCU</name>
<comment type="subcellular location">
    <subcellularLocation>
        <location evidence="1">Nucleus</location>
    </subcellularLocation>
</comment>
<feature type="region of interest" description="Disordered" evidence="10">
    <location>
        <begin position="386"/>
        <end position="508"/>
    </location>
</feature>
<evidence type="ECO:0000256" key="2">
    <source>
        <dbReference type="ARBA" id="ARBA00008448"/>
    </source>
</evidence>
<accession>A0AAD1VN03</accession>
<keyword evidence="5" id="KW-0862">Zinc</keyword>
<dbReference type="SUPFAM" id="SSF90209">
    <property type="entry name" value="Ran binding protein zinc finger-like"/>
    <property type="match status" value="1"/>
</dbReference>
<dbReference type="PROSITE" id="PS01358">
    <property type="entry name" value="ZF_RANBP2_1"/>
    <property type="match status" value="1"/>
</dbReference>
<evidence type="ECO:0000256" key="9">
    <source>
        <dbReference type="PROSITE-ProRule" id="PRU00322"/>
    </source>
</evidence>
<feature type="compositionally biased region" description="Low complexity" evidence="10">
    <location>
        <begin position="115"/>
        <end position="129"/>
    </location>
</feature>
<evidence type="ECO:0000256" key="1">
    <source>
        <dbReference type="ARBA" id="ARBA00004123"/>
    </source>
</evidence>
<keyword evidence="14" id="KW-1185">Reference proteome</keyword>
<feature type="domain" description="RanBP2-type" evidence="12">
    <location>
        <begin position="428"/>
        <end position="459"/>
    </location>
</feature>
<dbReference type="AlphaFoldDB" id="A0AAD1VN03"/>
<dbReference type="Pfam" id="PF00076">
    <property type="entry name" value="RRM_1"/>
    <property type="match status" value="1"/>
</dbReference>
<dbReference type="FunFam" id="4.10.1060.10:FF:000008">
    <property type="entry name" value="TATA-binding protein-associated factor 2N isoform X1"/>
    <property type="match status" value="1"/>
</dbReference>
<dbReference type="GO" id="GO:0005634">
    <property type="term" value="C:nucleus"/>
    <property type="evidence" value="ECO:0007669"/>
    <property type="project" value="UniProtKB-SubCell"/>
</dbReference>
<keyword evidence="6 8" id="KW-0694">RNA-binding</keyword>
<evidence type="ECO:0000313" key="14">
    <source>
        <dbReference type="Proteomes" id="UP001295444"/>
    </source>
</evidence>
<dbReference type="GO" id="GO:0003723">
    <property type="term" value="F:RNA binding"/>
    <property type="evidence" value="ECO:0007669"/>
    <property type="project" value="UniProtKB-UniRule"/>
</dbReference>
<dbReference type="InterPro" id="IPR036443">
    <property type="entry name" value="Znf_RanBP2_sf"/>
</dbReference>
<evidence type="ECO:0000256" key="5">
    <source>
        <dbReference type="ARBA" id="ARBA00022833"/>
    </source>
</evidence>
<dbReference type="Proteomes" id="UP001295444">
    <property type="component" value="Chromosome 01"/>
</dbReference>
<evidence type="ECO:0000259" key="11">
    <source>
        <dbReference type="PROSITE" id="PS50102"/>
    </source>
</evidence>
<organism evidence="13 14">
    <name type="scientific">Pelobates cultripes</name>
    <name type="common">Western spadefoot toad</name>
    <dbReference type="NCBI Taxonomy" id="61616"/>
    <lineage>
        <taxon>Eukaryota</taxon>
        <taxon>Metazoa</taxon>
        <taxon>Chordata</taxon>
        <taxon>Craniata</taxon>
        <taxon>Vertebrata</taxon>
        <taxon>Euteleostomi</taxon>
        <taxon>Amphibia</taxon>
        <taxon>Batrachia</taxon>
        <taxon>Anura</taxon>
        <taxon>Pelobatoidea</taxon>
        <taxon>Pelobatidae</taxon>
        <taxon>Pelobates</taxon>
    </lineage>
</organism>
<dbReference type="SMART" id="SM00360">
    <property type="entry name" value="RRM"/>
    <property type="match status" value="1"/>
</dbReference>
<gene>
    <name evidence="13" type="ORF">PECUL_23A039534</name>
</gene>
<dbReference type="PROSITE" id="PS50199">
    <property type="entry name" value="ZF_RANBP2_2"/>
    <property type="match status" value="1"/>
</dbReference>
<dbReference type="GO" id="GO:0006355">
    <property type="term" value="P:regulation of DNA-templated transcription"/>
    <property type="evidence" value="ECO:0007669"/>
    <property type="project" value="InterPro"/>
</dbReference>
<feature type="compositionally biased region" description="Low complexity" evidence="10">
    <location>
        <begin position="175"/>
        <end position="212"/>
    </location>
</feature>
<feature type="compositionally biased region" description="Basic and acidic residues" evidence="10">
    <location>
        <begin position="495"/>
        <end position="508"/>
    </location>
</feature>
<feature type="compositionally biased region" description="Gly residues" evidence="10">
    <location>
        <begin position="395"/>
        <end position="425"/>
    </location>
</feature>
<keyword evidence="4 9" id="KW-0863">Zinc-finger</keyword>
<evidence type="ECO:0000256" key="4">
    <source>
        <dbReference type="ARBA" id="ARBA00022771"/>
    </source>
</evidence>
<sequence length="508" mass="54425">MSSDPGSYGNYGGQPQQNYSGYGNQGGQNVGQPAQDYSSYGQTAEPSSYGQSYGSYSSGYGQSQSGYEQQSKDSSRGGLSSKTPSIDTRSDSSGLPHQQQEPCDPPGFDQKERPGFGQQPGPYDQQGYGQKERLGYGQHQQGSFDQQGYGQKERSGLGQQPGSLEQGYGQKERPGYGPQQGSYDQQGYGQKERSSYGQQQGSYDQPGYGQQPSLHSRKEEYSHSQDDSRRDSSRYGDNSRGYSESQSFGGGRSRGGFDSDRRGNSEGMSGGDRGGFKNFGGPRDSGSKPDHDGEDNSDNNTIFVQGLSEDATPEQVADYFKQIGIIKTNKKTGKPMINIYTDKETGKSKGEATVSFDDPPSAKAAITWFDGKDFLGKNIKVSFATRRPEFMRGGASSGSGARRGGGSRGGGGYGGGRGSFRGGSGAPQNGDWLCPNPSCGNVNFARRDSCNQCSEPRPEDSRGGDRGRGGYGGDRGFRGRGRGGDRGGYGGKMGGRNDFRGDQRNRPY</sequence>
<protein>
    <submittedName>
        <fullName evidence="13">TATA-binding -associated factor 2N isoform X1</fullName>
    </submittedName>
</protein>
<evidence type="ECO:0000256" key="8">
    <source>
        <dbReference type="PROSITE-ProRule" id="PRU00176"/>
    </source>
</evidence>
<dbReference type="InterPro" id="IPR034870">
    <property type="entry name" value="TET_fam"/>
</dbReference>
<dbReference type="FunFam" id="3.30.70.330:FF:000127">
    <property type="entry name" value="RNA-binding protein EWS isoform 1"/>
    <property type="match status" value="1"/>
</dbReference>
<evidence type="ECO:0000256" key="7">
    <source>
        <dbReference type="ARBA" id="ARBA00023242"/>
    </source>
</evidence>
<dbReference type="InterPro" id="IPR035979">
    <property type="entry name" value="RBD_domain_sf"/>
</dbReference>
<keyword evidence="3" id="KW-0479">Metal-binding</keyword>
<dbReference type="InterPro" id="IPR001876">
    <property type="entry name" value="Znf_RanBP2"/>
</dbReference>
<evidence type="ECO:0000256" key="6">
    <source>
        <dbReference type="ARBA" id="ARBA00022884"/>
    </source>
</evidence>
<evidence type="ECO:0000313" key="13">
    <source>
        <dbReference type="EMBL" id="CAH2222539.1"/>
    </source>
</evidence>
<dbReference type="PANTHER" id="PTHR23238">
    <property type="entry name" value="RNA BINDING PROTEIN"/>
    <property type="match status" value="1"/>
</dbReference>
<evidence type="ECO:0000256" key="3">
    <source>
        <dbReference type="ARBA" id="ARBA00022723"/>
    </source>
</evidence>
<evidence type="ECO:0000259" key="12">
    <source>
        <dbReference type="PROSITE" id="PS50199"/>
    </source>
</evidence>
<evidence type="ECO:0000256" key="10">
    <source>
        <dbReference type="SAM" id="MobiDB-lite"/>
    </source>
</evidence>
<dbReference type="InterPro" id="IPR000504">
    <property type="entry name" value="RRM_dom"/>
</dbReference>
<dbReference type="SMART" id="SM00547">
    <property type="entry name" value="ZnF_RBZ"/>
    <property type="match status" value="1"/>
</dbReference>
<feature type="compositionally biased region" description="Polar residues" evidence="10">
    <location>
        <begin position="138"/>
        <end position="149"/>
    </location>
</feature>
<feature type="compositionally biased region" description="Low complexity" evidence="10">
    <location>
        <begin position="47"/>
        <end position="69"/>
    </location>
</feature>
<dbReference type="SUPFAM" id="SSF54928">
    <property type="entry name" value="RNA-binding domain, RBD"/>
    <property type="match status" value="1"/>
</dbReference>
<feature type="compositionally biased region" description="Low complexity" evidence="10">
    <location>
        <begin position="1"/>
        <end position="22"/>
    </location>
</feature>
<feature type="compositionally biased region" description="Basic and acidic residues" evidence="10">
    <location>
        <begin position="216"/>
        <end position="234"/>
    </location>
</feature>
<feature type="compositionally biased region" description="Basic and acidic residues" evidence="10">
    <location>
        <begin position="456"/>
        <end position="468"/>
    </location>
</feature>
<dbReference type="Gene3D" id="4.10.1060.10">
    <property type="entry name" value="Zinc finger, RanBP2-type"/>
    <property type="match status" value="1"/>
</dbReference>
<dbReference type="Gene3D" id="3.30.70.330">
    <property type="match status" value="1"/>
</dbReference>
<feature type="domain" description="RRM" evidence="11">
    <location>
        <begin position="300"/>
        <end position="386"/>
    </location>
</feature>
<feature type="compositionally biased region" description="Polar residues" evidence="10">
    <location>
        <begin position="77"/>
        <end position="101"/>
    </location>
</feature>
<dbReference type="EMBL" id="OW240912">
    <property type="protein sequence ID" value="CAH2222539.1"/>
    <property type="molecule type" value="Genomic_DNA"/>
</dbReference>
<dbReference type="PROSITE" id="PS50102">
    <property type="entry name" value="RRM"/>
    <property type="match status" value="1"/>
</dbReference>
<reference evidence="13" key="1">
    <citation type="submission" date="2022-03" db="EMBL/GenBank/DDBJ databases">
        <authorList>
            <person name="Alioto T."/>
            <person name="Alioto T."/>
            <person name="Gomez Garrido J."/>
        </authorList>
    </citation>
    <scope>NUCLEOTIDE SEQUENCE</scope>
</reference>
<comment type="similarity">
    <text evidence="2">Belongs to the RRM TET family.</text>
</comment>